<evidence type="ECO:0000256" key="1">
    <source>
        <dbReference type="ARBA" id="ARBA00007381"/>
    </source>
</evidence>
<comment type="caution">
    <text evidence="9">The sequence shown here is derived from an EMBL/GenBank/DDBJ whole genome shotgun (WGS) entry which is preliminary data.</text>
</comment>
<dbReference type="PRINTS" id="PR00301">
    <property type="entry name" value="HEATSHOCK70"/>
</dbReference>
<evidence type="ECO:0000256" key="7">
    <source>
        <dbReference type="RuleBase" id="RU003322"/>
    </source>
</evidence>
<dbReference type="Gene3D" id="2.60.34.10">
    <property type="entry name" value="Substrate Binding Domain Of DNAk, Chain A, domain 1"/>
    <property type="match status" value="1"/>
</dbReference>
<gene>
    <name evidence="9" type="ORF">GCM10009801_50650</name>
</gene>
<dbReference type="Gene3D" id="3.30.420.40">
    <property type="match status" value="2"/>
</dbReference>
<protein>
    <submittedName>
        <fullName evidence="9">Uncharacterized protein</fullName>
    </submittedName>
</protein>
<keyword evidence="6" id="KW-0143">Chaperone</keyword>
<organism evidence="9 10">
    <name type="scientific">Streptomyces albiaxialis</name>
    <dbReference type="NCBI Taxonomy" id="329523"/>
    <lineage>
        <taxon>Bacteria</taxon>
        <taxon>Bacillati</taxon>
        <taxon>Actinomycetota</taxon>
        <taxon>Actinomycetes</taxon>
        <taxon>Kitasatosporales</taxon>
        <taxon>Streptomycetaceae</taxon>
        <taxon>Streptomyces</taxon>
    </lineage>
</organism>
<evidence type="ECO:0000256" key="8">
    <source>
        <dbReference type="SAM" id="MobiDB-lite"/>
    </source>
</evidence>
<feature type="compositionally biased region" description="Gly residues" evidence="8">
    <location>
        <begin position="13"/>
        <end position="24"/>
    </location>
</feature>
<dbReference type="InterPro" id="IPR043129">
    <property type="entry name" value="ATPase_NBD"/>
</dbReference>
<name>A0ABN2WB05_9ACTN</name>
<keyword evidence="2" id="KW-0597">Phosphoprotein</keyword>
<comment type="similarity">
    <text evidence="1 7">Belongs to the heat shock protein 70 family.</text>
</comment>
<dbReference type="SUPFAM" id="SSF53067">
    <property type="entry name" value="Actin-like ATPase domain"/>
    <property type="match status" value="2"/>
</dbReference>
<dbReference type="Proteomes" id="UP001500016">
    <property type="component" value="Unassembled WGS sequence"/>
</dbReference>
<reference evidence="9 10" key="1">
    <citation type="journal article" date="2019" name="Int. J. Syst. Evol. Microbiol.">
        <title>The Global Catalogue of Microorganisms (GCM) 10K type strain sequencing project: providing services to taxonomists for standard genome sequencing and annotation.</title>
        <authorList>
            <consortium name="The Broad Institute Genomics Platform"/>
            <consortium name="The Broad Institute Genome Sequencing Center for Infectious Disease"/>
            <person name="Wu L."/>
            <person name="Ma J."/>
        </authorList>
    </citation>
    <scope>NUCLEOTIDE SEQUENCE [LARGE SCALE GENOMIC DNA]</scope>
    <source>
        <strain evidence="9 10">JCM 15478</strain>
    </source>
</reference>
<dbReference type="InterPro" id="IPR013126">
    <property type="entry name" value="Hsp_70_fam"/>
</dbReference>
<dbReference type="InterPro" id="IPR018181">
    <property type="entry name" value="Heat_shock_70_CS"/>
</dbReference>
<dbReference type="RefSeq" id="WP_344531582.1">
    <property type="nucleotide sequence ID" value="NZ_BAAAPE010000013.1"/>
</dbReference>
<keyword evidence="10" id="KW-1185">Reference proteome</keyword>
<dbReference type="Gene3D" id="3.90.640.10">
    <property type="entry name" value="Actin, Chain A, domain 4"/>
    <property type="match status" value="1"/>
</dbReference>
<evidence type="ECO:0000256" key="6">
    <source>
        <dbReference type="ARBA" id="ARBA00023186"/>
    </source>
</evidence>
<evidence type="ECO:0000256" key="3">
    <source>
        <dbReference type="ARBA" id="ARBA00022741"/>
    </source>
</evidence>
<evidence type="ECO:0000313" key="9">
    <source>
        <dbReference type="EMBL" id="GAA2087564.1"/>
    </source>
</evidence>
<feature type="region of interest" description="Disordered" evidence="8">
    <location>
        <begin position="779"/>
        <end position="799"/>
    </location>
</feature>
<evidence type="ECO:0000313" key="10">
    <source>
        <dbReference type="Proteomes" id="UP001500016"/>
    </source>
</evidence>
<keyword evidence="5" id="KW-0346">Stress response</keyword>
<proteinExistence type="inferred from homology"/>
<sequence length="799" mass="81795">MRASDGASRDSGTDGGEGGGGGDAESGAGSSGIRLGIDLGTTSSAVAVVGADGVPRTVLSHEGRATTPTAVWIPREGVVHVGRRARARTGSAPGDAHAGFKPDLGTVGAERHFARAGVALTPVELCAEVLRSLRDDAAHRLGGPPESAVLTVPASFTLNQCAAARAAAELAGLGPRCALVRDPVAAALAHEPHAHAPGGTGHWLVLDLGGGTFDAAVVTRRDGVLRVRHHAGDPHLGGRDLDRAVVDTLLAPAVADGAGLAGFTRDNPVWRGDFARLGAAAEAARVRLSRQDSVRLVAELGDGAGGVVPFEYTLTRGALDDVAAPFYARAVRAAREALAEGGLVPDDLDGLLCAGGVTLAPGLRELLADPAEGLGVLAVPGPDPLTAVAHGAALLAAEAWTEGEKHGGTSRAGERAPRPAGAAARVRVDAPVLPHTLGIGLPDGSFAPLLRKGSVLPATGTRTYRTPVPLRRGGGGAGGTSGADVLLIPVVEGERGRVERNTTVGTVAIRAREGRAGLPERSDVDVTFEVGVDHTLTVRADVPLARSRFTAEGGPAPVRPPGQAALECVLREAGARLARLRAEAEDAGILSAARRLARLATERLREDARDRVRAAAGGEPGAAAGAAAGLRRLQAELDAVEGALRVPRRARELRELLAECEDQAASQGDTDDRQELDHLCAHADTVLRGWNRAGGGAGEGDADTLAELLDRARELRVRLLGKGGDWETTRFLLLCDARDAMASRGEADALIARGRRAVKAGGGPELAAISDRLTRLLPQDVSGGARTDDTEHGRGTGGP</sequence>
<accession>A0ABN2WB05</accession>
<evidence type="ECO:0000256" key="2">
    <source>
        <dbReference type="ARBA" id="ARBA00022553"/>
    </source>
</evidence>
<dbReference type="SUPFAM" id="SSF100920">
    <property type="entry name" value="Heat shock protein 70kD (HSP70), peptide-binding domain"/>
    <property type="match status" value="1"/>
</dbReference>
<keyword evidence="3 7" id="KW-0547">Nucleotide-binding</keyword>
<dbReference type="InterPro" id="IPR029047">
    <property type="entry name" value="HSP70_peptide-bd_sf"/>
</dbReference>
<dbReference type="Pfam" id="PF00012">
    <property type="entry name" value="HSP70"/>
    <property type="match status" value="2"/>
</dbReference>
<feature type="compositionally biased region" description="Basic and acidic residues" evidence="8">
    <location>
        <begin position="786"/>
        <end position="799"/>
    </location>
</feature>
<keyword evidence="4 7" id="KW-0067">ATP-binding</keyword>
<evidence type="ECO:0000256" key="4">
    <source>
        <dbReference type="ARBA" id="ARBA00022840"/>
    </source>
</evidence>
<evidence type="ECO:0000256" key="5">
    <source>
        <dbReference type="ARBA" id="ARBA00023016"/>
    </source>
</evidence>
<dbReference type="PROSITE" id="PS00297">
    <property type="entry name" value="HSP70_1"/>
    <property type="match status" value="1"/>
</dbReference>
<dbReference type="EMBL" id="BAAAPE010000013">
    <property type="protein sequence ID" value="GAA2087564.1"/>
    <property type="molecule type" value="Genomic_DNA"/>
</dbReference>
<dbReference type="PANTHER" id="PTHR19375">
    <property type="entry name" value="HEAT SHOCK PROTEIN 70KDA"/>
    <property type="match status" value="1"/>
</dbReference>
<feature type="region of interest" description="Disordered" evidence="8">
    <location>
        <begin position="1"/>
        <end position="29"/>
    </location>
</feature>